<sequence>MFSGIEFTGQNIAFFLISMFVIACGVMMLTLRKVLYMALSVGGVFIGVAGIYIMLEAEFLAFIQILLYAGAITIMMLFAIMLTRHDEVEKPQRVTAHPVWAAIGAIGIGAIILYVTKFAGLRWPSATDSPWEGQDNVKLIGESLFGQYVIPFELVSLVLIVALVGAVTLANKEEK</sequence>
<keyword evidence="2" id="KW-1003">Cell membrane</keyword>
<comment type="subcellular location">
    <subcellularLocation>
        <location evidence="2">Cell membrane</location>
        <topology evidence="2">Multi-pass membrane protein</topology>
    </subcellularLocation>
</comment>
<evidence type="ECO:0000256" key="1">
    <source>
        <dbReference type="ARBA" id="ARBA00005698"/>
    </source>
</evidence>
<feature type="transmembrane region" description="Helical" evidence="2">
    <location>
        <begin position="34"/>
        <end position="55"/>
    </location>
</feature>
<name>A0ABW4ZW05_9BACL</name>
<dbReference type="InterPro" id="IPR042106">
    <property type="entry name" value="Nuo/plastoQ_OxRdtase_6_NuoJ"/>
</dbReference>
<dbReference type="PANTHER" id="PTHR33269">
    <property type="entry name" value="NADH-UBIQUINONE OXIDOREDUCTASE CHAIN 6"/>
    <property type="match status" value="1"/>
</dbReference>
<reference evidence="4" key="1">
    <citation type="journal article" date="2019" name="Int. J. Syst. Evol. Microbiol.">
        <title>The Global Catalogue of Microorganisms (GCM) 10K type strain sequencing project: providing services to taxonomists for standard genome sequencing and annotation.</title>
        <authorList>
            <consortium name="The Broad Institute Genomics Platform"/>
            <consortium name="The Broad Institute Genome Sequencing Center for Infectious Disease"/>
            <person name="Wu L."/>
            <person name="Ma J."/>
        </authorList>
    </citation>
    <scope>NUCLEOTIDE SEQUENCE [LARGE SCALE GENOMIC DNA]</scope>
    <source>
        <strain evidence="4">CGMCC 1.13574</strain>
    </source>
</reference>
<accession>A0ABW4ZW05</accession>
<keyword evidence="2" id="KW-0874">Quinone</keyword>
<evidence type="ECO:0000313" key="4">
    <source>
        <dbReference type="Proteomes" id="UP001597343"/>
    </source>
</evidence>
<keyword evidence="2" id="KW-1133">Transmembrane helix</keyword>
<protein>
    <recommendedName>
        <fullName evidence="2">NADH-quinone oxidoreductase subunit J</fullName>
        <ecNumber evidence="2">7.1.1.-</ecNumber>
    </recommendedName>
</protein>
<comment type="catalytic activity">
    <reaction evidence="2">
        <text>a quinone + NADH + 5 H(+)(in) = a quinol + NAD(+) + 4 H(+)(out)</text>
        <dbReference type="Rhea" id="RHEA:57888"/>
        <dbReference type="ChEBI" id="CHEBI:15378"/>
        <dbReference type="ChEBI" id="CHEBI:24646"/>
        <dbReference type="ChEBI" id="CHEBI:57540"/>
        <dbReference type="ChEBI" id="CHEBI:57945"/>
        <dbReference type="ChEBI" id="CHEBI:132124"/>
    </reaction>
</comment>
<dbReference type="GO" id="GO:0050136">
    <property type="term" value="F:NADH dehydrogenase (quinone) (non-electrogenic) activity"/>
    <property type="evidence" value="ECO:0007669"/>
    <property type="project" value="UniProtKB-EC"/>
</dbReference>
<organism evidence="3 4">
    <name type="scientific">Tumebacillus lipolyticus</name>
    <dbReference type="NCBI Taxonomy" id="1280370"/>
    <lineage>
        <taxon>Bacteria</taxon>
        <taxon>Bacillati</taxon>
        <taxon>Bacillota</taxon>
        <taxon>Bacilli</taxon>
        <taxon>Bacillales</taxon>
        <taxon>Alicyclobacillaceae</taxon>
        <taxon>Tumebacillus</taxon>
    </lineage>
</organism>
<comment type="similarity">
    <text evidence="1 2">Belongs to the complex I subunit 6 family.</text>
</comment>
<evidence type="ECO:0000313" key="3">
    <source>
        <dbReference type="EMBL" id="MFD2170183.1"/>
    </source>
</evidence>
<dbReference type="PANTHER" id="PTHR33269:SF17">
    <property type="entry name" value="NADH-UBIQUINONE OXIDOREDUCTASE CHAIN 6"/>
    <property type="match status" value="1"/>
</dbReference>
<feature type="transmembrane region" description="Helical" evidence="2">
    <location>
        <begin position="61"/>
        <end position="82"/>
    </location>
</feature>
<keyword evidence="3" id="KW-0560">Oxidoreductase</keyword>
<keyword evidence="2" id="KW-0520">NAD</keyword>
<feature type="transmembrane region" description="Helical" evidence="2">
    <location>
        <begin position="94"/>
        <end position="115"/>
    </location>
</feature>
<keyword evidence="2" id="KW-0812">Transmembrane</keyword>
<comment type="caution">
    <text evidence="3">The sequence shown here is derived from an EMBL/GenBank/DDBJ whole genome shotgun (WGS) entry which is preliminary data.</text>
</comment>
<dbReference type="EC" id="7.1.1.-" evidence="2"/>
<dbReference type="RefSeq" id="WP_386045909.1">
    <property type="nucleotide sequence ID" value="NZ_JBHUIO010000005.1"/>
</dbReference>
<proteinExistence type="inferred from homology"/>
<evidence type="ECO:0000256" key="2">
    <source>
        <dbReference type="RuleBase" id="RU004429"/>
    </source>
</evidence>
<feature type="transmembrane region" description="Helical" evidence="2">
    <location>
        <begin position="12"/>
        <end position="29"/>
    </location>
</feature>
<dbReference type="NCBIfam" id="NF005168">
    <property type="entry name" value="PRK06638.2-3"/>
    <property type="match status" value="1"/>
</dbReference>
<keyword evidence="4" id="KW-1185">Reference proteome</keyword>
<dbReference type="Gene3D" id="1.20.120.1200">
    <property type="entry name" value="NADH-ubiquinone/plastoquinone oxidoreductase chain 6, subunit NuoJ"/>
    <property type="match status" value="1"/>
</dbReference>
<feature type="transmembrane region" description="Helical" evidence="2">
    <location>
        <begin position="148"/>
        <end position="170"/>
    </location>
</feature>
<dbReference type="Proteomes" id="UP001597343">
    <property type="component" value="Unassembled WGS sequence"/>
</dbReference>
<keyword evidence="2" id="KW-0472">Membrane</keyword>
<dbReference type="InterPro" id="IPR001457">
    <property type="entry name" value="NADH_UbQ/plastoQ_OxRdtase_su6"/>
</dbReference>
<dbReference type="EMBL" id="JBHUIO010000005">
    <property type="protein sequence ID" value="MFD2170183.1"/>
    <property type="molecule type" value="Genomic_DNA"/>
</dbReference>
<dbReference type="Pfam" id="PF00499">
    <property type="entry name" value="Oxidored_q3"/>
    <property type="match status" value="1"/>
</dbReference>
<comment type="function">
    <text evidence="2">NDH-1 shuttles electrons from NADH, via FMN and iron-sulfur (Fe-S) centers, to quinones in the respiratory chain. Couples the redox reaction to proton translocation (for every two electrons transferred, four hydrogen ions are translocated across the cytoplasmic membrane), and thus conserves the redox energy in a proton gradient.</text>
</comment>
<gene>
    <name evidence="3" type="ORF">ACFSOY_09255</name>
</gene>